<keyword evidence="1" id="KW-0812">Transmembrane</keyword>
<feature type="transmembrane region" description="Helical" evidence="1">
    <location>
        <begin position="438"/>
        <end position="459"/>
    </location>
</feature>
<evidence type="ECO:0000313" key="2">
    <source>
        <dbReference type="EMBL" id="MFC5296097.1"/>
    </source>
</evidence>
<comment type="caution">
    <text evidence="2">The sequence shown here is derived from an EMBL/GenBank/DDBJ whole genome shotgun (WGS) entry which is preliminary data.</text>
</comment>
<feature type="transmembrane region" description="Helical" evidence="1">
    <location>
        <begin position="399"/>
        <end position="418"/>
    </location>
</feature>
<name>A0ABW0F9K4_9MICO</name>
<dbReference type="GeneID" id="303295972"/>
<reference evidence="3" key="1">
    <citation type="journal article" date="2019" name="Int. J. Syst. Evol. Microbiol.">
        <title>The Global Catalogue of Microorganisms (GCM) 10K type strain sequencing project: providing services to taxonomists for standard genome sequencing and annotation.</title>
        <authorList>
            <consortium name="The Broad Institute Genomics Platform"/>
            <consortium name="The Broad Institute Genome Sequencing Center for Infectious Disease"/>
            <person name="Wu L."/>
            <person name="Ma J."/>
        </authorList>
    </citation>
    <scope>NUCLEOTIDE SEQUENCE [LARGE SCALE GENOMIC DNA]</scope>
    <source>
        <strain evidence="3">CGMCC 1.16455</strain>
    </source>
</reference>
<feature type="transmembrane region" description="Helical" evidence="1">
    <location>
        <begin position="480"/>
        <end position="497"/>
    </location>
</feature>
<feature type="transmembrane region" description="Helical" evidence="1">
    <location>
        <begin position="102"/>
        <end position="123"/>
    </location>
</feature>
<feature type="transmembrane region" description="Helical" evidence="1">
    <location>
        <begin position="60"/>
        <end position="81"/>
    </location>
</feature>
<dbReference type="RefSeq" id="WP_343922197.1">
    <property type="nucleotide sequence ID" value="NZ_BAAAIR010000007.1"/>
</dbReference>
<sequence length="650" mass="68576">MTPLLSLLLTILVVLAAAYLPGYVAVRALDGSRLLALALAPALAAAIAGISAVAASVLAWHWSMLPFLLGAAVLLAVAFGLRRLGVRLPSTILDGALSPRRAVPGGALWMIGALAVSLVPIAIRAGRPDAILERWDTLYHLSALQRIRETGDASSLHVGSVSNSAGDPTFYPAAFHALAAVVPGVTTPTLLNGTVLALAVVPWILGIALLARALFPTTGWAPFAAAITAALIPASPVDLWMHLSPVPNLSGFAALPGVIAAAAALWGALLPRFTLRPVVASLLVLGLAGAGLGLMHPNVAVTALILLTALTAVTGASSWRRRHWLVVVPVLTLLPVVLLSYTPLGSQVTGFNGGLVVQWWLALGEVALGLLTVWPMALGVVLAVLWWPGLISAFRTATWRWLAVAWVVIAVIYLDAALDSPLNLSTLYYRGQDRVSMPLAMLSAVLVVPGLQAWARLLVRSRGEARTPGAARADLRPARTVTVILVIAAVAAALSSVPSRSDNAAKNLAADYPGRGRFLQADERALFEQYVPEMDQDGTLLASPFSGGAHLYAMFGQDVRLPVAGMAYTDLDRQLIYATEDAATDPASCRVLEENGIHYVYQERMPYNRHTTSDSLNVAGPDLGIVLFETDHSRMIQIDCDPGDGSYDPA</sequence>
<accession>A0ABW0F9K4</accession>
<protein>
    <submittedName>
        <fullName evidence="2">DUF6541 family protein</fullName>
    </submittedName>
</protein>
<feature type="transmembrane region" description="Helical" evidence="1">
    <location>
        <begin position="324"/>
        <end position="344"/>
    </location>
</feature>
<evidence type="ECO:0000256" key="1">
    <source>
        <dbReference type="SAM" id="Phobius"/>
    </source>
</evidence>
<organism evidence="2 3">
    <name type="scientific">Brachybacterium tyrofermentans</name>
    <dbReference type="NCBI Taxonomy" id="47848"/>
    <lineage>
        <taxon>Bacteria</taxon>
        <taxon>Bacillati</taxon>
        <taxon>Actinomycetota</taxon>
        <taxon>Actinomycetes</taxon>
        <taxon>Micrococcales</taxon>
        <taxon>Dermabacteraceae</taxon>
        <taxon>Brachybacterium</taxon>
    </lineage>
</organism>
<feature type="transmembrane region" description="Helical" evidence="1">
    <location>
        <begin position="6"/>
        <end position="26"/>
    </location>
</feature>
<evidence type="ECO:0000313" key="3">
    <source>
        <dbReference type="Proteomes" id="UP001595937"/>
    </source>
</evidence>
<keyword evidence="1" id="KW-0472">Membrane</keyword>
<feature type="transmembrane region" description="Helical" evidence="1">
    <location>
        <begin position="359"/>
        <end position="387"/>
    </location>
</feature>
<dbReference type="InterPro" id="IPR046671">
    <property type="entry name" value="DUF6541"/>
</dbReference>
<proteinExistence type="predicted"/>
<gene>
    <name evidence="2" type="ORF">ACFPK8_01080</name>
</gene>
<feature type="transmembrane region" description="Helical" evidence="1">
    <location>
        <begin position="223"/>
        <end position="243"/>
    </location>
</feature>
<dbReference type="Pfam" id="PF20176">
    <property type="entry name" value="DUF6541"/>
    <property type="match status" value="1"/>
</dbReference>
<dbReference type="Proteomes" id="UP001595937">
    <property type="component" value="Unassembled WGS sequence"/>
</dbReference>
<feature type="transmembrane region" description="Helical" evidence="1">
    <location>
        <begin position="249"/>
        <end position="270"/>
    </location>
</feature>
<feature type="transmembrane region" description="Helical" evidence="1">
    <location>
        <begin position="277"/>
        <end position="294"/>
    </location>
</feature>
<dbReference type="EMBL" id="JBHSLN010000004">
    <property type="protein sequence ID" value="MFC5296097.1"/>
    <property type="molecule type" value="Genomic_DNA"/>
</dbReference>
<feature type="transmembrane region" description="Helical" evidence="1">
    <location>
        <begin position="190"/>
        <end position="211"/>
    </location>
</feature>
<keyword evidence="3" id="KW-1185">Reference proteome</keyword>
<keyword evidence="1" id="KW-1133">Transmembrane helix</keyword>
<feature type="transmembrane region" description="Helical" evidence="1">
    <location>
        <begin position="300"/>
        <end position="317"/>
    </location>
</feature>
<feature type="transmembrane region" description="Helical" evidence="1">
    <location>
        <begin position="33"/>
        <end position="54"/>
    </location>
</feature>